<accession>F2Q0K7</accession>
<feature type="transmembrane region" description="Helical" evidence="1">
    <location>
        <begin position="6"/>
        <end position="24"/>
    </location>
</feature>
<evidence type="ECO:0000313" key="2">
    <source>
        <dbReference type="EMBL" id="EGE07675.1"/>
    </source>
</evidence>
<evidence type="ECO:0000313" key="3">
    <source>
        <dbReference type="Proteomes" id="UP000009169"/>
    </source>
</evidence>
<dbReference type="Proteomes" id="UP000009169">
    <property type="component" value="Unassembled WGS sequence"/>
</dbReference>
<keyword evidence="1" id="KW-0812">Transmembrane</keyword>
<dbReference type="VEuPathDB" id="FungiDB:TEQG_06659"/>
<keyword evidence="3" id="KW-1185">Reference proteome</keyword>
<sequence>MSMDWLYSNLIIVGLEAMLSISFLHGGMTLHIYIYIEPSISSFCCVFGEMNCLCLSGLSKVSWACAGGTRHRKGSTVHIEHERPLPNSHLSTLSICLLSLRTTAEQEGSLTPWVLVFVLSFAASTRIASLWLQHEEAFYGFIYRKVSFRMVTSISHVVL</sequence>
<name>F2Q0K7_TRIEC</name>
<dbReference type="EMBL" id="DS995763">
    <property type="protein sequence ID" value="EGE07675.1"/>
    <property type="molecule type" value="Genomic_DNA"/>
</dbReference>
<reference evidence="3" key="1">
    <citation type="journal article" date="2012" name="MBio">
        <title>Comparative genome analysis of Trichophyton rubrum and related dermatophytes reveals candidate genes involved in infection.</title>
        <authorList>
            <person name="Martinez D.A."/>
            <person name="Oliver B.G."/>
            <person name="Graeser Y."/>
            <person name="Goldberg J.M."/>
            <person name="Li W."/>
            <person name="Martinez-Rossi N.M."/>
            <person name="Monod M."/>
            <person name="Shelest E."/>
            <person name="Barton R.C."/>
            <person name="Birch E."/>
            <person name="Brakhage A.A."/>
            <person name="Chen Z."/>
            <person name="Gurr S.J."/>
            <person name="Heiman D."/>
            <person name="Heitman J."/>
            <person name="Kosti I."/>
            <person name="Rossi A."/>
            <person name="Saif S."/>
            <person name="Samalova M."/>
            <person name="Saunders C.W."/>
            <person name="Shea T."/>
            <person name="Summerbell R.C."/>
            <person name="Xu J."/>
            <person name="Young S."/>
            <person name="Zeng Q."/>
            <person name="Birren B.W."/>
            <person name="Cuomo C.A."/>
            <person name="White T.C."/>
        </authorList>
    </citation>
    <scope>NUCLEOTIDE SEQUENCE [LARGE SCALE GENOMIC DNA]</scope>
    <source>
        <strain evidence="3">ATCC MYA-4606 / CBS 127.97</strain>
    </source>
</reference>
<proteinExistence type="predicted"/>
<gene>
    <name evidence="2" type="ORF">TEQG_06659</name>
</gene>
<keyword evidence="1" id="KW-0472">Membrane</keyword>
<evidence type="ECO:0000256" key="1">
    <source>
        <dbReference type="SAM" id="Phobius"/>
    </source>
</evidence>
<protein>
    <submittedName>
        <fullName evidence="2">Uncharacterized protein</fullName>
    </submittedName>
</protein>
<dbReference type="AlphaFoldDB" id="F2Q0K7"/>
<keyword evidence="1" id="KW-1133">Transmembrane helix</keyword>
<dbReference type="HOGENOM" id="CLU_1662058_0_0_1"/>
<organism evidence="2 3">
    <name type="scientific">Trichophyton equinum (strain ATCC MYA-4606 / CBS 127.97)</name>
    <name type="common">Horse ringworm fungus</name>
    <dbReference type="NCBI Taxonomy" id="559882"/>
    <lineage>
        <taxon>Eukaryota</taxon>
        <taxon>Fungi</taxon>
        <taxon>Dikarya</taxon>
        <taxon>Ascomycota</taxon>
        <taxon>Pezizomycotina</taxon>
        <taxon>Eurotiomycetes</taxon>
        <taxon>Eurotiomycetidae</taxon>
        <taxon>Onygenales</taxon>
        <taxon>Arthrodermataceae</taxon>
        <taxon>Trichophyton</taxon>
    </lineage>
</organism>